<organism evidence="4 5">
    <name type="scientific">Cryptosporidium andersoni</name>
    <dbReference type="NCBI Taxonomy" id="117008"/>
    <lineage>
        <taxon>Eukaryota</taxon>
        <taxon>Sar</taxon>
        <taxon>Alveolata</taxon>
        <taxon>Apicomplexa</taxon>
        <taxon>Conoidasida</taxon>
        <taxon>Coccidia</taxon>
        <taxon>Eucoccidiorida</taxon>
        <taxon>Eimeriorina</taxon>
        <taxon>Cryptosporidiidae</taxon>
        <taxon>Cryptosporidium</taxon>
    </lineage>
</organism>
<protein>
    <recommendedName>
        <fullName evidence="3">C2H2-type domain-containing protein</fullName>
    </recommendedName>
</protein>
<dbReference type="VEuPathDB" id="CryptoDB:cand_011150"/>
<dbReference type="AlphaFoldDB" id="A0A1J4MTZ0"/>
<name>A0A1J4MTZ0_9CRYT</name>
<dbReference type="InterPro" id="IPR013087">
    <property type="entry name" value="Znf_C2H2_type"/>
</dbReference>
<evidence type="ECO:0000313" key="4">
    <source>
        <dbReference type="EMBL" id="OII76357.1"/>
    </source>
</evidence>
<gene>
    <name evidence="4" type="ORF">cand_011150</name>
</gene>
<keyword evidence="2" id="KW-0862">Zinc</keyword>
<dbReference type="Proteomes" id="UP000186804">
    <property type="component" value="Unassembled WGS sequence"/>
</dbReference>
<feature type="domain" description="C2H2-type" evidence="3">
    <location>
        <begin position="10"/>
        <end position="38"/>
    </location>
</feature>
<dbReference type="PROSITE" id="PS50157">
    <property type="entry name" value="ZINC_FINGER_C2H2_2"/>
    <property type="match status" value="1"/>
</dbReference>
<reference evidence="4 5" key="1">
    <citation type="submission" date="2016-10" db="EMBL/GenBank/DDBJ databases">
        <title>Reductive evolution of mitochondrial metabolism and differential evolution of invasion-related proteins in Cryptosporidium.</title>
        <authorList>
            <person name="Liu S."/>
            <person name="Roellig D.M."/>
            <person name="Guo Y."/>
            <person name="Li N."/>
            <person name="Frace M.A."/>
            <person name="Tang K."/>
            <person name="Zhang L."/>
            <person name="Feng Y."/>
            <person name="Xiao L."/>
        </authorList>
    </citation>
    <scope>NUCLEOTIDE SEQUENCE [LARGE SCALE GENOMIC DNA]</scope>
    <source>
        <strain evidence="4">30847</strain>
    </source>
</reference>
<keyword evidence="2" id="KW-0863">Zinc-finger</keyword>
<accession>A0A1J4MTZ0</accession>
<evidence type="ECO:0000259" key="3">
    <source>
        <dbReference type="PROSITE" id="PS50157"/>
    </source>
</evidence>
<proteinExistence type="inferred from homology"/>
<keyword evidence="2" id="KW-0479">Metal-binding</keyword>
<evidence type="ECO:0000256" key="2">
    <source>
        <dbReference type="PROSITE-ProRule" id="PRU00042"/>
    </source>
</evidence>
<evidence type="ECO:0000313" key="5">
    <source>
        <dbReference type="Proteomes" id="UP000186804"/>
    </source>
</evidence>
<comment type="similarity">
    <text evidence="1">Belongs to the protein-tyrosine phosphatase family. Non-receptor class dual specificity subfamily.</text>
</comment>
<dbReference type="OrthoDB" id="2017893at2759"/>
<dbReference type="RefSeq" id="XP_067068203.1">
    <property type="nucleotide sequence ID" value="XM_067211354.1"/>
</dbReference>
<dbReference type="EMBL" id="LRBS01000067">
    <property type="protein sequence ID" value="OII76357.1"/>
    <property type="molecule type" value="Genomic_DNA"/>
</dbReference>
<evidence type="ECO:0000256" key="1">
    <source>
        <dbReference type="ARBA" id="ARBA00008601"/>
    </source>
</evidence>
<sequence>MDKTNESVGYRCKKCGSLLFKQEHILYHGVPRNSEDRPLEILTDSDQSFIDKCTVFISTMDWMKELKNQTGKLNCPNIKCRAKLGSYSWFGMQCTCGYWQAPAFQVYRSRVDLLSLTGSHGNFAIELKY</sequence>
<dbReference type="PANTHER" id="PTHR45848">
    <property type="entry name" value="DUAL SPECIFICITY PROTEIN PHOSPHATASE 12 FAMILY MEMBER"/>
    <property type="match status" value="1"/>
</dbReference>
<comment type="caution">
    <text evidence="4">The sequence shown here is derived from an EMBL/GenBank/DDBJ whole genome shotgun (WGS) entry which is preliminary data.</text>
</comment>
<dbReference type="GO" id="GO:0008270">
    <property type="term" value="F:zinc ion binding"/>
    <property type="evidence" value="ECO:0007669"/>
    <property type="project" value="UniProtKB-KW"/>
</dbReference>
<keyword evidence="5" id="KW-1185">Reference proteome</keyword>
<dbReference type="GeneID" id="92365300"/>